<dbReference type="GO" id="GO:0004519">
    <property type="term" value="F:endonuclease activity"/>
    <property type="evidence" value="ECO:0007669"/>
    <property type="project" value="InterPro"/>
</dbReference>
<dbReference type="AlphaFoldDB" id="A0A7J5MWC8"/>
<evidence type="ECO:0000313" key="2">
    <source>
        <dbReference type="EMBL" id="KAB5744649.1"/>
    </source>
</evidence>
<evidence type="ECO:0000259" key="1">
    <source>
        <dbReference type="Pfam" id="PF16593"/>
    </source>
</evidence>
<dbReference type="EMBL" id="WDLT01000010">
    <property type="protein sequence ID" value="KAB5744649.1"/>
    <property type="molecule type" value="Genomic_DNA"/>
</dbReference>
<dbReference type="NCBIfam" id="TIGR01865">
    <property type="entry name" value="cas_Csn1"/>
    <property type="match status" value="1"/>
</dbReference>
<dbReference type="Proteomes" id="UP000437631">
    <property type="component" value="Unassembled WGS sequence"/>
</dbReference>
<feature type="non-terminal residue" evidence="2">
    <location>
        <position position="206"/>
    </location>
</feature>
<dbReference type="InterPro" id="IPR028629">
    <property type="entry name" value="Cas9"/>
</dbReference>
<accession>A0A7J5MWC8</accession>
<comment type="caution">
    <text evidence="2">The sequence shown here is derived from an EMBL/GenBank/DDBJ whole genome shotgun (WGS) entry which is preliminary data.</text>
</comment>
<feature type="domain" description="CRISPR-associated endonuclease Cas9 bridge helix" evidence="1">
    <location>
        <begin position="55"/>
        <end position="82"/>
    </location>
</feature>
<evidence type="ECO:0000313" key="3">
    <source>
        <dbReference type="Proteomes" id="UP000437631"/>
    </source>
</evidence>
<protein>
    <recommendedName>
        <fullName evidence="1">CRISPR-associated endonuclease Cas9 bridge helix domain-containing protein</fullName>
    </recommendedName>
</protein>
<gene>
    <name evidence="2" type="ORF">GA752_08490</name>
</gene>
<sequence length="206" mass="24361">MSRKKIVPNYAISLDIGNASVGWAAFTPDYRLMRAKGRELIGVRLFEPAQTAEARRMARTTRRRYSRRRWRLHMLDAIFDAPLAEVDPSFLARRKYSWVHPADENNADYWYGGVLFDSKNQDKRFYKQYPTIYHLRKTLMEDDKQHDIREVYFAVHHLLKYRGNFLVEGDLDSSSVFDSKKVVPEKLRTLDHGRPWSDDQFASTRL</sequence>
<dbReference type="InterPro" id="IPR032239">
    <property type="entry name" value="Cas9-BH"/>
</dbReference>
<name>A0A7J5MWC8_BIFAD</name>
<dbReference type="Pfam" id="PF16593">
    <property type="entry name" value="Cas9-BH"/>
    <property type="match status" value="1"/>
</dbReference>
<proteinExistence type="predicted"/>
<reference evidence="2 3" key="1">
    <citation type="journal article" date="2019" name="Nat. Med.">
        <title>A library of human gut bacterial isolates paired with longitudinal multiomics data enables mechanistic microbiome research.</title>
        <authorList>
            <person name="Poyet M."/>
            <person name="Groussin M."/>
            <person name="Gibbons S.M."/>
            <person name="Avila-Pacheco J."/>
            <person name="Jiang X."/>
            <person name="Kearney S.M."/>
            <person name="Perrotta A.R."/>
            <person name="Berdy B."/>
            <person name="Zhao S."/>
            <person name="Lieberman T.D."/>
            <person name="Swanson P.K."/>
            <person name="Smith M."/>
            <person name="Roesemann S."/>
            <person name="Alexander J.E."/>
            <person name="Rich S.A."/>
            <person name="Livny J."/>
            <person name="Vlamakis H."/>
            <person name="Clish C."/>
            <person name="Bullock K."/>
            <person name="Deik A."/>
            <person name="Scott J."/>
            <person name="Pierce K.A."/>
            <person name="Xavier R.J."/>
            <person name="Alm E.J."/>
        </authorList>
    </citation>
    <scope>NUCLEOTIDE SEQUENCE [LARGE SCALE GENOMIC DNA]</scope>
    <source>
        <strain evidence="2 3">BIOML-A190</strain>
    </source>
</reference>
<organism evidence="2 3">
    <name type="scientific">Bifidobacterium adolescentis</name>
    <dbReference type="NCBI Taxonomy" id="1680"/>
    <lineage>
        <taxon>Bacteria</taxon>
        <taxon>Bacillati</taxon>
        <taxon>Actinomycetota</taxon>
        <taxon>Actinomycetes</taxon>
        <taxon>Bifidobacteriales</taxon>
        <taxon>Bifidobacteriaceae</taxon>
        <taxon>Bifidobacterium</taxon>
    </lineage>
</organism>